<dbReference type="PRINTS" id="PR00038">
    <property type="entry name" value="HTHLUXR"/>
</dbReference>
<dbReference type="InterPro" id="IPR036388">
    <property type="entry name" value="WH-like_DNA-bd_sf"/>
</dbReference>
<keyword evidence="6" id="KW-1185">Reference proteome</keyword>
<organism evidence="5 6">
    <name type="scientific">Aliisedimentitalea scapharcae</name>
    <dbReference type="NCBI Taxonomy" id="1524259"/>
    <lineage>
        <taxon>Bacteria</taxon>
        <taxon>Pseudomonadati</taxon>
        <taxon>Pseudomonadota</taxon>
        <taxon>Alphaproteobacteria</taxon>
        <taxon>Rhodobacterales</taxon>
        <taxon>Roseobacteraceae</taxon>
        <taxon>Aliisedimentitalea</taxon>
    </lineage>
</organism>
<reference evidence="5 6" key="1">
    <citation type="submission" date="2023-04" db="EMBL/GenBank/DDBJ databases">
        <title>Complete genome sequence of Alisedimentitalea scapharcae.</title>
        <authorList>
            <person name="Rong J.-C."/>
            <person name="Yi M.-L."/>
            <person name="Zhao Q."/>
        </authorList>
    </citation>
    <scope>NUCLEOTIDE SEQUENCE [LARGE SCALE GENOMIC DNA]</scope>
    <source>
        <strain evidence="5 6">KCTC 42119</strain>
    </source>
</reference>
<evidence type="ECO:0000256" key="3">
    <source>
        <dbReference type="ARBA" id="ARBA00023163"/>
    </source>
</evidence>
<evidence type="ECO:0000313" key="6">
    <source>
        <dbReference type="Proteomes" id="UP001623232"/>
    </source>
</evidence>
<proteinExistence type="predicted"/>
<evidence type="ECO:0000313" key="5">
    <source>
        <dbReference type="EMBL" id="WZK89767.1"/>
    </source>
</evidence>
<dbReference type="Gene3D" id="3.30.450.80">
    <property type="entry name" value="Transcription factor LuxR-like, autoinducer-binding domain"/>
    <property type="match status" value="1"/>
</dbReference>
<dbReference type="PROSITE" id="PS50043">
    <property type="entry name" value="HTH_LUXR_2"/>
    <property type="match status" value="1"/>
</dbReference>
<feature type="domain" description="HTH luxR-type" evidence="4">
    <location>
        <begin position="177"/>
        <end position="242"/>
    </location>
</feature>
<accession>A0ABZ2XWK0</accession>
<keyword evidence="1" id="KW-0805">Transcription regulation</keyword>
<evidence type="ECO:0000256" key="1">
    <source>
        <dbReference type="ARBA" id="ARBA00023015"/>
    </source>
</evidence>
<dbReference type="SUPFAM" id="SSF75516">
    <property type="entry name" value="Pheromone-binding domain of LuxR-like quorum-sensing transcription factors"/>
    <property type="match status" value="1"/>
</dbReference>
<dbReference type="EMBL" id="CP123584">
    <property type="protein sequence ID" value="WZK89767.1"/>
    <property type="molecule type" value="Genomic_DNA"/>
</dbReference>
<protein>
    <submittedName>
        <fullName evidence="5">LuxR C-terminal-related transcriptional regulator</fullName>
    </submittedName>
</protein>
<dbReference type="SUPFAM" id="SSF46894">
    <property type="entry name" value="C-terminal effector domain of the bipartite response regulators"/>
    <property type="match status" value="1"/>
</dbReference>
<dbReference type="Proteomes" id="UP001623232">
    <property type="component" value="Chromosome"/>
</dbReference>
<dbReference type="RefSeq" id="WP_406648209.1">
    <property type="nucleotide sequence ID" value="NZ_CP123584.1"/>
</dbReference>
<sequence>MLNTSIDLLDRFSAVQTPEDRWKIANEVFAELGGCGLTYAMVDVRNLIPHWVQSSLSEEWLSEYVEQDYHRVDPFLLDMRREPIGSLAIGGSLSRDTAPSEKALQLNWGFRDAGYTLMRSNLFAGDASHSRKCVTFCTTEDVSHFGEDQVRKIRQASTMVAAFVTPLASSKDDVISKGIRHKKLSGRERQILAELANGNQNTQIAHDLGIAEVTVRKTLLSAREKLGASTREEALAIAVRLGILSL</sequence>
<keyword evidence="2" id="KW-0238">DNA-binding</keyword>
<dbReference type="SMART" id="SM00421">
    <property type="entry name" value="HTH_LUXR"/>
    <property type="match status" value="1"/>
</dbReference>
<dbReference type="InterPro" id="IPR036693">
    <property type="entry name" value="TF_LuxR_autoind-bd_dom_sf"/>
</dbReference>
<dbReference type="Gene3D" id="1.10.10.10">
    <property type="entry name" value="Winged helix-like DNA-binding domain superfamily/Winged helix DNA-binding domain"/>
    <property type="match status" value="1"/>
</dbReference>
<dbReference type="CDD" id="cd06170">
    <property type="entry name" value="LuxR_C_like"/>
    <property type="match status" value="1"/>
</dbReference>
<evidence type="ECO:0000259" key="4">
    <source>
        <dbReference type="PROSITE" id="PS50043"/>
    </source>
</evidence>
<evidence type="ECO:0000256" key="2">
    <source>
        <dbReference type="ARBA" id="ARBA00023125"/>
    </source>
</evidence>
<dbReference type="InterPro" id="IPR016032">
    <property type="entry name" value="Sig_transdc_resp-reg_C-effctor"/>
</dbReference>
<dbReference type="PANTHER" id="PTHR44688">
    <property type="entry name" value="DNA-BINDING TRANSCRIPTIONAL ACTIVATOR DEVR_DOSR"/>
    <property type="match status" value="1"/>
</dbReference>
<gene>
    <name evidence="5" type="ORF">QEZ52_04250</name>
</gene>
<dbReference type="Pfam" id="PF00196">
    <property type="entry name" value="GerE"/>
    <property type="match status" value="1"/>
</dbReference>
<dbReference type="InterPro" id="IPR000792">
    <property type="entry name" value="Tscrpt_reg_LuxR_C"/>
</dbReference>
<name>A0ABZ2XWK0_9RHOB</name>
<dbReference type="PANTHER" id="PTHR44688:SF16">
    <property type="entry name" value="DNA-BINDING TRANSCRIPTIONAL ACTIVATOR DEVR_DOSR"/>
    <property type="match status" value="1"/>
</dbReference>
<keyword evidence="3" id="KW-0804">Transcription</keyword>